<organism evidence="1 2">
    <name type="scientific">Pseudoatta argentina</name>
    <dbReference type="NCBI Taxonomy" id="621737"/>
    <lineage>
        <taxon>Eukaryota</taxon>
        <taxon>Metazoa</taxon>
        <taxon>Ecdysozoa</taxon>
        <taxon>Arthropoda</taxon>
        <taxon>Hexapoda</taxon>
        <taxon>Insecta</taxon>
        <taxon>Pterygota</taxon>
        <taxon>Neoptera</taxon>
        <taxon>Endopterygota</taxon>
        <taxon>Hymenoptera</taxon>
        <taxon>Apocrita</taxon>
        <taxon>Aculeata</taxon>
        <taxon>Formicoidea</taxon>
        <taxon>Formicidae</taxon>
        <taxon>Myrmicinae</taxon>
        <taxon>Pseudoatta</taxon>
    </lineage>
</organism>
<dbReference type="EMBL" id="JAANIA010002293">
    <property type="protein sequence ID" value="KAG5316579.1"/>
    <property type="molecule type" value="Genomic_DNA"/>
</dbReference>
<keyword evidence="2" id="KW-1185">Reference proteome</keyword>
<sequence>MIQKQGHWVSYELKPRDVERRFGTCELLLQRQKRKGFLSLSTLIDAFESSLKRKTAAIRAMTYTLTAQDVQDHPECVPRHPTDILKTFIPLLDILRSSLGHYFRDILRMSLWDNLRRNCRESYGDIAIGYVQLKRERDLCTVKCRVYFEHKVPGTTAGGAAVLVRSNIKFLQRALFFFGQYSLLYTRRFPLNNVKTEKVIQLSLKTRYLLWKAKKPKVNTSPIRKPDDSWVRNNQDDLHADYLEQVFK</sequence>
<dbReference type="Proteomes" id="UP000668214">
    <property type="component" value="Unassembled WGS sequence"/>
</dbReference>
<protein>
    <submittedName>
        <fullName evidence="1">MOS1T transposase</fullName>
    </submittedName>
</protein>
<feature type="non-terminal residue" evidence="1">
    <location>
        <position position="1"/>
    </location>
</feature>
<gene>
    <name evidence="1" type="ORF">G6Z78_0012629</name>
</gene>
<proteinExistence type="predicted"/>
<evidence type="ECO:0000313" key="2">
    <source>
        <dbReference type="Proteomes" id="UP000668214"/>
    </source>
</evidence>
<reference evidence="1" key="1">
    <citation type="submission" date="2020-02" db="EMBL/GenBank/DDBJ databases">
        <title>Relaxed selection underlies rapid genomic changes in the transitions from sociality to social parasitism in ants.</title>
        <authorList>
            <person name="Bi X."/>
        </authorList>
    </citation>
    <scope>NUCLEOTIDE SEQUENCE</scope>
    <source>
        <strain evidence="1">BGI-DK2014c</strain>
        <tissue evidence="1">Whole body</tissue>
    </source>
</reference>
<dbReference type="AlphaFoldDB" id="A0A836EM55"/>
<comment type="caution">
    <text evidence="1">The sequence shown here is derived from an EMBL/GenBank/DDBJ whole genome shotgun (WGS) entry which is preliminary data.</text>
</comment>
<evidence type="ECO:0000313" key="1">
    <source>
        <dbReference type="EMBL" id="KAG5316579.1"/>
    </source>
</evidence>
<name>A0A836EM55_9HYME</name>
<feature type="non-terminal residue" evidence="1">
    <location>
        <position position="248"/>
    </location>
</feature>
<accession>A0A836EM55</accession>